<dbReference type="PANTHER" id="PTHR30576">
    <property type="entry name" value="COLANIC BIOSYNTHESIS UDP-GLUCOSE LIPID CARRIER TRANSFERASE"/>
    <property type="match status" value="1"/>
</dbReference>
<evidence type="ECO:0000256" key="3">
    <source>
        <dbReference type="ARBA" id="ARBA00022475"/>
    </source>
</evidence>
<evidence type="ECO:0000256" key="1">
    <source>
        <dbReference type="ARBA" id="ARBA00004236"/>
    </source>
</evidence>
<keyword evidence="5 8" id="KW-0812">Transmembrane</keyword>
<evidence type="ECO:0000256" key="6">
    <source>
        <dbReference type="ARBA" id="ARBA00022989"/>
    </source>
</evidence>
<comment type="similarity">
    <text evidence="2">Belongs to the bacterial sugar transferase family.</text>
</comment>
<comment type="subcellular location">
    <subcellularLocation>
        <location evidence="1">Cell membrane</location>
    </subcellularLocation>
</comment>
<gene>
    <name evidence="10" type="ORF">ENS41_07335</name>
</gene>
<name>A0A7C4CBQ5_UNCW3</name>
<accession>A0A7C4CBQ5</accession>
<keyword evidence="6 8" id="KW-1133">Transmembrane helix</keyword>
<keyword evidence="3" id="KW-1003">Cell membrane</keyword>
<dbReference type="PANTHER" id="PTHR30576:SF4">
    <property type="entry name" value="UNDECAPRENYL-PHOSPHATE GALACTOSE PHOSPHOTRANSFERASE"/>
    <property type="match status" value="1"/>
</dbReference>
<reference evidence="10" key="1">
    <citation type="journal article" date="2020" name="mSystems">
        <title>Genome- and Community-Level Interaction Insights into Carbon Utilization and Element Cycling Functions of Hydrothermarchaeota in Hydrothermal Sediment.</title>
        <authorList>
            <person name="Zhou Z."/>
            <person name="Liu Y."/>
            <person name="Xu W."/>
            <person name="Pan J."/>
            <person name="Luo Z.H."/>
            <person name="Li M."/>
        </authorList>
    </citation>
    <scope>NUCLEOTIDE SEQUENCE [LARGE SCALE GENOMIC DNA]</scope>
    <source>
        <strain evidence="10">SpSt-488</strain>
    </source>
</reference>
<keyword evidence="4" id="KW-0808">Transferase</keyword>
<dbReference type="InterPro" id="IPR003362">
    <property type="entry name" value="Bact_transf"/>
</dbReference>
<evidence type="ECO:0000256" key="8">
    <source>
        <dbReference type="SAM" id="Phobius"/>
    </source>
</evidence>
<feature type="domain" description="Bacterial sugar transferase" evidence="9">
    <location>
        <begin position="245"/>
        <end position="436"/>
    </location>
</feature>
<dbReference type="AlphaFoldDB" id="A0A7C4CBQ5"/>
<evidence type="ECO:0000259" key="9">
    <source>
        <dbReference type="Pfam" id="PF02397"/>
    </source>
</evidence>
<evidence type="ECO:0000256" key="4">
    <source>
        <dbReference type="ARBA" id="ARBA00022679"/>
    </source>
</evidence>
<evidence type="ECO:0000256" key="7">
    <source>
        <dbReference type="ARBA" id="ARBA00023136"/>
    </source>
</evidence>
<comment type="caution">
    <text evidence="10">The sequence shown here is derived from an EMBL/GenBank/DDBJ whole genome shotgun (WGS) entry which is preliminary data.</text>
</comment>
<organism evidence="10">
    <name type="scientific">candidate division WOR-3 bacterium</name>
    <dbReference type="NCBI Taxonomy" id="2052148"/>
    <lineage>
        <taxon>Bacteria</taxon>
        <taxon>Bacteria division WOR-3</taxon>
    </lineage>
</organism>
<feature type="transmembrane region" description="Helical" evidence="8">
    <location>
        <begin position="109"/>
        <end position="130"/>
    </location>
</feature>
<evidence type="ECO:0000313" key="10">
    <source>
        <dbReference type="EMBL" id="HGK28751.1"/>
    </source>
</evidence>
<dbReference type="EMBL" id="DSUT01000154">
    <property type="protein sequence ID" value="HGK28751.1"/>
    <property type="molecule type" value="Genomic_DNA"/>
</dbReference>
<feature type="transmembrane region" description="Helical" evidence="8">
    <location>
        <begin position="48"/>
        <end position="67"/>
    </location>
</feature>
<dbReference type="GO" id="GO:0005886">
    <property type="term" value="C:plasma membrane"/>
    <property type="evidence" value="ECO:0007669"/>
    <property type="project" value="UniProtKB-SubCell"/>
</dbReference>
<feature type="transmembrane region" description="Helical" evidence="8">
    <location>
        <begin position="250"/>
        <end position="271"/>
    </location>
</feature>
<dbReference type="Pfam" id="PF02397">
    <property type="entry name" value="Bac_transf"/>
    <property type="match status" value="1"/>
</dbReference>
<sequence length="442" mass="50283">MSDPAATEVLNQPAVQSRDDASLVILELLFLLLVISLLRMLLAPWSSSLTTVGMVWALIALASYVVGEFESTARANYGLTVRTQAAFALAYVAYGGVHALWSWCETLPVRFWLALWTYLTLLAPLIGLLLRRVLPKRVLFVTDFNLPKEGLLRWWGFDCAETVAIADLPDWLRRHADAVGRVPDFDMIVVDVSDPRTEYLVTGLAQDYFVDFVGIKAFSLAAYLMGPHPKHLASYSLDGAARRMKRVIDLALSVAALALLGPFMLLVALLIKLDSPGPVLYRHRRLGRNVRSFWLLKFRTMYRDADRRLQRILDADPEKKREFETTFKLKDDPRVTRVGRWLRRLSIDELPQFLNVLAGQMSLVGPRPIVEKEIDYYRGYSLLLFRVPPGATGLWQVSGRSETSYARRVELDTRYVREWTLLSDIRIILRTLPAVLSRRGAY</sequence>
<evidence type="ECO:0000256" key="5">
    <source>
        <dbReference type="ARBA" id="ARBA00022692"/>
    </source>
</evidence>
<proteinExistence type="inferred from homology"/>
<feature type="transmembrane region" description="Helical" evidence="8">
    <location>
        <begin position="79"/>
        <end position="103"/>
    </location>
</feature>
<evidence type="ECO:0000256" key="2">
    <source>
        <dbReference type="ARBA" id="ARBA00006464"/>
    </source>
</evidence>
<dbReference type="GO" id="GO:0016780">
    <property type="term" value="F:phosphotransferase activity, for other substituted phosphate groups"/>
    <property type="evidence" value="ECO:0007669"/>
    <property type="project" value="TreeGrafter"/>
</dbReference>
<keyword evidence="7 8" id="KW-0472">Membrane</keyword>
<protein>
    <recommendedName>
        <fullName evidence="9">Bacterial sugar transferase domain-containing protein</fullName>
    </recommendedName>
</protein>
<feature type="transmembrane region" description="Helical" evidence="8">
    <location>
        <begin position="21"/>
        <end position="42"/>
    </location>
</feature>